<dbReference type="InterPro" id="IPR012337">
    <property type="entry name" value="RNaseH-like_sf"/>
</dbReference>
<comment type="subcellular location">
    <subcellularLocation>
        <location evidence="1">Nucleus</location>
    </subcellularLocation>
</comment>
<dbReference type="InterPro" id="IPR056924">
    <property type="entry name" value="SH3_Tf2-1"/>
</dbReference>
<dbReference type="PROSITE" id="PS50013">
    <property type="entry name" value="CHROMO_2"/>
    <property type="match status" value="1"/>
</dbReference>
<dbReference type="SUPFAM" id="SSF54160">
    <property type="entry name" value="Chromo domain-like"/>
    <property type="match status" value="1"/>
</dbReference>
<evidence type="ECO:0000313" key="4">
    <source>
        <dbReference type="Proteomes" id="UP001176940"/>
    </source>
</evidence>
<sequence length="418" mass="48050">MTLNSLSERVKDLLIAYPAPDTLESAIQLAIRVDRRLRDRQNEEKALIMLNPVTQDSPVDSGEPIQLGAFSSCSQEREKRFSEGLCLYSGHHPESNGQTERKNQDVEQFLRCFLADNQEMWLEYLPLAELALNNHTSSSAGCSPFNSCTGRHPSFGPFAKIGAAVPEEERFSGNLDMVWTNVLQNLKEANWRSKKYFDKKRREVLFAVVDMVWLSSRNLCLMIPSKKLGPKFVGPFKVVQVVNSAAVRLDIPLSWRINSVFHVSLLKKVDTPDKEAMLNVPPVDEDGEFEISRILDSRWHRGRLQYLVSWRNFSPEDNSWVKAEDVLASRLIKAFHRRFPNKIDDMVARHLPTRNLRSSQDLLLYSPLISSSHNSIQDFSPASLILWNFLPQRIRLLPTTETFKRKLKTHLFRQAYNL</sequence>
<evidence type="ECO:0000259" key="2">
    <source>
        <dbReference type="PROSITE" id="PS50013"/>
    </source>
</evidence>
<evidence type="ECO:0000313" key="3">
    <source>
        <dbReference type="EMBL" id="CAJ0957013.1"/>
    </source>
</evidence>
<comment type="caution">
    <text evidence="3">The sequence shown here is derived from an EMBL/GenBank/DDBJ whole genome shotgun (WGS) entry which is preliminary data.</text>
</comment>
<protein>
    <recommendedName>
        <fullName evidence="2">Chromo domain-containing protein</fullName>
    </recommendedName>
</protein>
<dbReference type="PANTHER" id="PTHR37984">
    <property type="entry name" value="PROTEIN CBG26694"/>
    <property type="match status" value="1"/>
</dbReference>
<evidence type="ECO:0000256" key="1">
    <source>
        <dbReference type="ARBA" id="ARBA00004123"/>
    </source>
</evidence>
<dbReference type="EMBL" id="CAUEEQ010043075">
    <property type="protein sequence ID" value="CAJ0957013.1"/>
    <property type="molecule type" value="Genomic_DNA"/>
</dbReference>
<dbReference type="InterPro" id="IPR016197">
    <property type="entry name" value="Chromo-like_dom_sf"/>
</dbReference>
<dbReference type="InterPro" id="IPR000953">
    <property type="entry name" value="Chromo/chromo_shadow_dom"/>
</dbReference>
<proteinExistence type="predicted"/>
<dbReference type="SUPFAM" id="SSF53098">
    <property type="entry name" value="Ribonuclease H-like"/>
    <property type="match status" value="1"/>
</dbReference>
<dbReference type="InterPro" id="IPR050951">
    <property type="entry name" value="Retrovirus_Pol_polyprotein"/>
</dbReference>
<feature type="domain" description="Chromo" evidence="2">
    <location>
        <begin position="289"/>
        <end position="338"/>
    </location>
</feature>
<dbReference type="InterPro" id="IPR023780">
    <property type="entry name" value="Chromo_domain"/>
</dbReference>
<dbReference type="PANTHER" id="PTHR37984:SF5">
    <property type="entry name" value="PROTEIN NYNRIN-LIKE"/>
    <property type="match status" value="1"/>
</dbReference>
<name>A0ABN9M292_9NEOB</name>
<dbReference type="Proteomes" id="UP001176940">
    <property type="component" value="Unassembled WGS sequence"/>
</dbReference>
<gene>
    <name evidence="3" type="ORF">RIMI_LOCUS15793546</name>
</gene>
<accession>A0ABN9M292</accession>
<dbReference type="Gene3D" id="3.30.420.10">
    <property type="entry name" value="Ribonuclease H-like superfamily/Ribonuclease H"/>
    <property type="match status" value="1"/>
</dbReference>
<reference evidence="3" key="1">
    <citation type="submission" date="2023-07" db="EMBL/GenBank/DDBJ databases">
        <authorList>
            <person name="Stuckert A."/>
        </authorList>
    </citation>
    <scope>NUCLEOTIDE SEQUENCE</scope>
</reference>
<dbReference type="Gene3D" id="2.40.50.40">
    <property type="match status" value="1"/>
</dbReference>
<dbReference type="SMART" id="SM00298">
    <property type="entry name" value="CHROMO"/>
    <property type="match status" value="1"/>
</dbReference>
<dbReference type="Pfam" id="PF24626">
    <property type="entry name" value="SH3_Tf2-1"/>
    <property type="match status" value="1"/>
</dbReference>
<dbReference type="InterPro" id="IPR036397">
    <property type="entry name" value="RNaseH_sf"/>
</dbReference>
<dbReference type="Pfam" id="PF00385">
    <property type="entry name" value="Chromo"/>
    <property type="match status" value="1"/>
</dbReference>
<organism evidence="3 4">
    <name type="scientific">Ranitomeya imitator</name>
    <name type="common">mimic poison frog</name>
    <dbReference type="NCBI Taxonomy" id="111125"/>
    <lineage>
        <taxon>Eukaryota</taxon>
        <taxon>Metazoa</taxon>
        <taxon>Chordata</taxon>
        <taxon>Craniata</taxon>
        <taxon>Vertebrata</taxon>
        <taxon>Euteleostomi</taxon>
        <taxon>Amphibia</taxon>
        <taxon>Batrachia</taxon>
        <taxon>Anura</taxon>
        <taxon>Neobatrachia</taxon>
        <taxon>Hyloidea</taxon>
        <taxon>Dendrobatidae</taxon>
        <taxon>Dendrobatinae</taxon>
        <taxon>Ranitomeya</taxon>
    </lineage>
</organism>
<keyword evidence="4" id="KW-1185">Reference proteome</keyword>